<evidence type="ECO:0000256" key="1">
    <source>
        <dbReference type="SAM" id="MobiDB-lite"/>
    </source>
</evidence>
<reference evidence="3" key="1">
    <citation type="journal article" date="2017" name="Genome Biol.">
        <title>Comparative genomics reveals high biological diversity and specific adaptations in the industrially and medically important fungal genus Aspergillus.</title>
        <authorList>
            <person name="de Vries R.P."/>
            <person name="Riley R."/>
            <person name="Wiebenga A."/>
            <person name="Aguilar-Osorio G."/>
            <person name="Amillis S."/>
            <person name="Uchima C.A."/>
            <person name="Anderluh G."/>
            <person name="Asadollahi M."/>
            <person name="Askin M."/>
            <person name="Barry K."/>
            <person name="Battaglia E."/>
            <person name="Bayram O."/>
            <person name="Benocci T."/>
            <person name="Braus-Stromeyer S.A."/>
            <person name="Caldana C."/>
            <person name="Canovas D."/>
            <person name="Cerqueira G.C."/>
            <person name="Chen F."/>
            <person name="Chen W."/>
            <person name="Choi C."/>
            <person name="Clum A."/>
            <person name="Dos Santos R.A."/>
            <person name="Damasio A.R."/>
            <person name="Diallinas G."/>
            <person name="Emri T."/>
            <person name="Fekete E."/>
            <person name="Flipphi M."/>
            <person name="Freyberg S."/>
            <person name="Gallo A."/>
            <person name="Gournas C."/>
            <person name="Habgood R."/>
            <person name="Hainaut M."/>
            <person name="Harispe M.L."/>
            <person name="Henrissat B."/>
            <person name="Hilden K.S."/>
            <person name="Hope R."/>
            <person name="Hossain A."/>
            <person name="Karabika E."/>
            <person name="Karaffa L."/>
            <person name="Karanyi Z."/>
            <person name="Krasevec N."/>
            <person name="Kuo A."/>
            <person name="Kusch H."/>
            <person name="LaButti K."/>
            <person name="Lagendijk E.L."/>
            <person name="Lapidus A."/>
            <person name="Levasseur A."/>
            <person name="Lindquist E."/>
            <person name="Lipzen A."/>
            <person name="Logrieco A.F."/>
            <person name="MacCabe A."/>
            <person name="Maekelae M.R."/>
            <person name="Malavazi I."/>
            <person name="Melin P."/>
            <person name="Meyer V."/>
            <person name="Mielnichuk N."/>
            <person name="Miskei M."/>
            <person name="Molnar A.P."/>
            <person name="Mule G."/>
            <person name="Ngan C.Y."/>
            <person name="Orejas M."/>
            <person name="Orosz E."/>
            <person name="Ouedraogo J.P."/>
            <person name="Overkamp K.M."/>
            <person name="Park H.-S."/>
            <person name="Perrone G."/>
            <person name="Piumi F."/>
            <person name="Punt P.J."/>
            <person name="Ram A.F."/>
            <person name="Ramon A."/>
            <person name="Rauscher S."/>
            <person name="Record E."/>
            <person name="Riano-Pachon D.M."/>
            <person name="Robert V."/>
            <person name="Roehrig J."/>
            <person name="Ruller R."/>
            <person name="Salamov A."/>
            <person name="Salih N.S."/>
            <person name="Samson R.A."/>
            <person name="Sandor E."/>
            <person name="Sanguinetti M."/>
            <person name="Schuetze T."/>
            <person name="Sepcic K."/>
            <person name="Shelest E."/>
            <person name="Sherlock G."/>
            <person name="Sophianopoulou V."/>
            <person name="Squina F.M."/>
            <person name="Sun H."/>
            <person name="Susca A."/>
            <person name="Todd R.B."/>
            <person name="Tsang A."/>
            <person name="Unkles S.E."/>
            <person name="van de Wiele N."/>
            <person name="van Rossen-Uffink D."/>
            <person name="Oliveira J.V."/>
            <person name="Vesth T.C."/>
            <person name="Visser J."/>
            <person name="Yu J.-H."/>
            <person name="Zhou M."/>
            <person name="Andersen M.R."/>
            <person name="Archer D.B."/>
            <person name="Baker S.E."/>
            <person name="Benoit I."/>
            <person name="Brakhage A.A."/>
            <person name="Braus G.H."/>
            <person name="Fischer R."/>
            <person name="Frisvad J.C."/>
            <person name="Goldman G.H."/>
            <person name="Houbraken J."/>
            <person name="Oakley B."/>
            <person name="Pocsi I."/>
            <person name="Scazzocchio C."/>
            <person name="Seiboth B."/>
            <person name="vanKuyk P.A."/>
            <person name="Wortman J."/>
            <person name="Dyer P.S."/>
            <person name="Grigoriev I.V."/>
        </authorList>
    </citation>
    <scope>NUCLEOTIDE SEQUENCE [LARGE SCALE GENOMIC DNA]</scope>
    <source>
        <strain evidence="3">DTO 134E9</strain>
    </source>
</reference>
<dbReference type="OrthoDB" id="10265971at2759"/>
<feature type="compositionally biased region" description="Polar residues" evidence="1">
    <location>
        <begin position="725"/>
        <end position="735"/>
    </location>
</feature>
<feature type="region of interest" description="Disordered" evidence="1">
    <location>
        <begin position="318"/>
        <end position="389"/>
    </location>
</feature>
<evidence type="ECO:0000313" key="3">
    <source>
        <dbReference type="Proteomes" id="UP000184383"/>
    </source>
</evidence>
<protein>
    <submittedName>
        <fullName evidence="2">Uncharacterized protein</fullName>
    </submittedName>
</protein>
<dbReference type="STRING" id="1073089.A0A1L9R8H4"/>
<feature type="compositionally biased region" description="Polar residues" evidence="1">
    <location>
        <begin position="531"/>
        <end position="540"/>
    </location>
</feature>
<feature type="compositionally biased region" description="Basic residues" evidence="1">
    <location>
        <begin position="347"/>
        <end position="356"/>
    </location>
</feature>
<evidence type="ECO:0000313" key="2">
    <source>
        <dbReference type="EMBL" id="OJJ31183.1"/>
    </source>
</evidence>
<keyword evidence="3" id="KW-1185">Reference proteome</keyword>
<proteinExistence type="predicted"/>
<sequence>MAAKPRLTLASMWAFEDIGVLVIKGNPEGSTSKYASLVSDFIEEQKNKDLLDMPRISQLEIPVIFDDEMSHIPVGVEKDQEGDLLALDDGSNEEFIPLSINHDTKYWLSSSGGLGCFSANFHEVLAEVATMTGTEISIIDDIKGIQVSGKNQGDVDDALAKLTRIEKPLSFINNPRVGNMIVAPEDEGARFRIQNYSNLNSVALSRILSDPNLSSNANLCQVFVTLLLEFDTETQSFHEPPTLLNPPSISNEAGKSRIWNDFIFQEIGKGEDFLTMESIVEKDPANPQVLASGIAPLHPYLTAEKAKRVNQWVVDRAEMEGEAESEPSLPSDPKTAREQSELAPVIKRPRGIRTRKVAQTAKDQALPSTKTPAIQPESAKDPDPNLSENAATNRKRLIIPYEPDSGDILNAPQEIPSHAVSNTGMGSTADAFRDSSAVAKPQITAKRNRLPTIFDETKYDLKWGSKYAETNGRTIPNISNSSNIGEQPKSQRGPGRKNELIDVFESEISSNKNSHPLISFNQPALIPEKPPSNSSKYAGSCSQKQSVHKSEPSFDLLEPKIGNGMGFSSDRPLSILDTKSSSEADLLDAENDERLMALKRTLDKQKQEVTFANLIHNSRSHSDVKRELYAGRLWELENPYKPEEQQSIDESATRQFYQTMIHKMAKPSQKAKSKAEIKAKRQATLEDAWGIPKKTSTKQPIGHQELPNGQSKEDGFKSGKEASAATKQPSKNPQQVKAEMHMNGLIKSLFEALKPTLDAAEHFPGGLTLEVQMGLILIPLLPKTYSGGLLSLNEWTKIFQPRNGLPAPTTKFINRLTTSGTDVDHIVDLKTSKAEGKRRLFEQDYTEYSVFYEYHCRTNADQLFVITIDEQGRHSIKKPTTALGAVNLHFPGQTWDASFVVNGITDHVVGSDQELEDAVQHLVDSLWVQPDKSHIRIFTRTPKGNKFVIEKVFLKRWTRHRYIRAGDTTPKVAADTVVSVTSNRDLATAADDARSEANTGDQNSTTHDSEITENQDIFLQIMEVQDLFVGSSLSDTQAVRARCASLPEMQKKGRQWYEASLISPSIEAMLKSNANVEVGERTDDWRSADLLGDDAAILSDGEDSSPPSPSPLSAVATAIGATGLGHLLRLAKTVVEKIDGIGFRNCGPGEAARMAAAATAGPVPMTGTLPGNPAMSGTGNLVRVEQKCLEFEDLESIKDVGSAIVNTPMVKTPSGSSAEVEQGDLDFW</sequence>
<feature type="region of interest" description="Disordered" evidence="1">
    <location>
        <begin position="988"/>
        <end position="1010"/>
    </location>
</feature>
<feature type="compositionally biased region" description="Polar residues" evidence="1">
    <location>
        <begin position="996"/>
        <end position="1010"/>
    </location>
</feature>
<organism evidence="2 3">
    <name type="scientific">Aspergillus wentii DTO 134E9</name>
    <dbReference type="NCBI Taxonomy" id="1073089"/>
    <lineage>
        <taxon>Eukaryota</taxon>
        <taxon>Fungi</taxon>
        <taxon>Dikarya</taxon>
        <taxon>Ascomycota</taxon>
        <taxon>Pezizomycotina</taxon>
        <taxon>Eurotiomycetes</taxon>
        <taxon>Eurotiomycetidae</taxon>
        <taxon>Eurotiales</taxon>
        <taxon>Aspergillaceae</taxon>
        <taxon>Aspergillus</taxon>
        <taxon>Aspergillus subgen. Cremei</taxon>
    </lineage>
</organism>
<dbReference type="Proteomes" id="UP000184383">
    <property type="component" value="Unassembled WGS sequence"/>
</dbReference>
<name>A0A1L9R8H4_ASPWE</name>
<dbReference type="VEuPathDB" id="FungiDB:ASPWEDRAFT_118445"/>
<feature type="compositionally biased region" description="Basic and acidic residues" evidence="1">
    <location>
        <begin position="711"/>
        <end position="720"/>
    </location>
</feature>
<dbReference type="EMBL" id="KV878216">
    <property type="protein sequence ID" value="OJJ31183.1"/>
    <property type="molecule type" value="Genomic_DNA"/>
</dbReference>
<feature type="region of interest" description="Disordered" evidence="1">
    <location>
        <begin position="471"/>
        <end position="496"/>
    </location>
</feature>
<dbReference type="AlphaFoldDB" id="A0A1L9R8H4"/>
<feature type="compositionally biased region" description="Basic residues" evidence="1">
    <location>
        <begin position="663"/>
        <end position="672"/>
    </location>
</feature>
<feature type="region of interest" description="Disordered" evidence="1">
    <location>
        <begin position="521"/>
        <end position="540"/>
    </location>
</feature>
<feature type="region of interest" description="Disordered" evidence="1">
    <location>
        <begin position="663"/>
        <end position="736"/>
    </location>
</feature>
<dbReference type="GeneID" id="63744670"/>
<gene>
    <name evidence="2" type="ORF">ASPWEDRAFT_118445</name>
</gene>
<accession>A0A1L9R8H4</accession>
<feature type="compositionally biased region" description="Polar residues" evidence="1">
    <location>
        <begin position="471"/>
        <end position="490"/>
    </location>
</feature>
<dbReference type="RefSeq" id="XP_040684860.1">
    <property type="nucleotide sequence ID" value="XM_040828822.1"/>
</dbReference>